<dbReference type="GO" id="GO:0080044">
    <property type="term" value="F:quercetin 7-O-glucosyltransferase activity"/>
    <property type="evidence" value="ECO:0007669"/>
    <property type="project" value="TreeGrafter"/>
</dbReference>
<keyword evidence="8" id="KW-1185">Reference proteome</keyword>
<comment type="caution">
    <text evidence="7">The sequence shown here is derived from an EMBL/GenBank/DDBJ whole genome shotgun (WGS) entry which is preliminary data.</text>
</comment>
<reference evidence="7" key="1">
    <citation type="submission" date="2020-08" db="EMBL/GenBank/DDBJ databases">
        <title>Plant Genome Project.</title>
        <authorList>
            <person name="Zhang R.-G."/>
        </authorList>
    </citation>
    <scope>NUCLEOTIDE SEQUENCE</scope>
    <source>
        <strain evidence="7">WSP0</strain>
        <tissue evidence="7">Leaf</tissue>
    </source>
</reference>
<dbReference type="GO" id="GO:0009813">
    <property type="term" value="P:flavonoid biosynthetic process"/>
    <property type="evidence" value="ECO:0007669"/>
    <property type="project" value="UniProtKB-KW"/>
</dbReference>
<gene>
    <name evidence="7" type="ORF">RHGRI_032354</name>
</gene>
<dbReference type="AlphaFoldDB" id="A0AAV6IBF9"/>
<dbReference type="InterPro" id="IPR035595">
    <property type="entry name" value="UDP_glycos_trans_CS"/>
</dbReference>
<dbReference type="GO" id="GO:0080043">
    <property type="term" value="F:quercetin 3-O-glucosyltransferase activity"/>
    <property type="evidence" value="ECO:0007669"/>
    <property type="project" value="TreeGrafter"/>
</dbReference>
<dbReference type="PANTHER" id="PTHR11926:SF1498">
    <property type="entry name" value="GLYCOSYLTRANSFERASE"/>
    <property type="match status" value="1"/>
</dbReference>
<protein>
    <recommendedName>
        <fullName evidence="6">Glycosyltransferase</fullName>
        <ecNumber evidence="6">2.4.1.-</ecNumber>
    </recommendedName>
</protein>
<organism evidence="7 8">
    <name type="scientific">Rhododendron griersonianum</name>
    <dbReference type="NCBI Taxonomy" id="479676"/>
    <lineage>
        <taxon>Eukaryota</taxon>
        <taxon>Viridiplantae</taxon>
        <taxon>Streptophyta</taxon>
        <taxon>Embryophyta</taxon>
        <taxon>Tracheophyta</taxon>
        <taxon>Spermatophyta</taxon>
        <taxon>Magnoliopsida</taxon>
        <taxon>eudicotyledons</taxon>
        <taxon>Gunneridae</taxon>
        <taxon>Pentapetalae</taxon>
        <taxon>asterids</taxon>
        <taxon>Ericales</taxon>
        <taxon>Ericaceae</taxon>
        <taxon>Ericoideae</taxon>
        <taxon>Rhodoreae</taxon>
        <taxon>Rhododendron</taxon>
    </lineage>
</organism>
<proteinExistence type="inferred from homology"/>
<dbReference type="FunFam" id="3.40.50.2000:FF:000027">
    <property type="entry name" value="Glycosyltransferase"/>
    <property type="match status" value="1"/>
</dbReference>
<dbReference type="PANTHER" id="PTHR11926">
    <property type="entry name" value="GLUCOSYL/GLUCURONOSYL TRANSFERASES"/>
    <property type="match status" value="1"/>
</dbReference>
<name>A0AAV6IBF9_9ERIC</name>
<dbReference type="InterPro" id="IPR002213">
    <property type="entry name" value="UDP_glucos_trans"/>
</dbReference>
<dbReference type="EC" id="2.4.1.-" evidence="6"/>
<dbReference type="Proteomes" id="UP000823749">
    <property type="component" value="Chromosome 11"/>
</dbReference>
<evidence type="ECO:0000256" key="3">
    <source>
        <dbReference type="ARBA" id="ARBA00022679"/>
    </source>
</evidence>
<dbReference type="SUPFAM" id="SSF53756">
    <property type="entry name" value="UDP-Glycosyltransferase/glycogen phosphorylase"/>
    <property type="match status" value="1"/>
</dbReference>
<accession>A0AAV6IBF9</accession>
<evidence type="ECO:0000256" key="1">
    <source>
        <dbReference type="ARBA" id="ARBA00009995"/>
    </source>
</evidence>
<evidence type="ECO:0000256" key="5">
    <source>
        <dbReference type="RuleBase" id="RU003718"/>
    </source>
</evidence>
<sequence>MGSIRTSEKPHAVCVPYPAQGHINPMLKVAKLLHHKGFHITFVNTEYNHRRLLKSRGPHSLDGLPDFRYQTIPDGLPPTDTDVTQDIPALCQSTTKTCLPHFRELLNKLNDTVLSTGPPVTCIVSDGCMSFTVEAAEEIGVPEVLFWTHSACGILDASYLTNGYLETTIDWIPGMENVRFKDLPSFIRTTEPNDQMVNFVIAETKRGLKASAIIINTFDAFEKPVLDFLSSSLLPPIYTVGPLHLMANQISEERLKSMHSNLWKEESQCIDWLDSKKSNSVLYVNFGSITVMTPKQLVEFAWGLANSGYDFLWIVRPDLVVGESAMLPPEFVMETEGRGMLASWCSQEQILKHTAIAGFLTHSGWNSTMESVCGGVPVICWPFFAEQPTNCWYSCGEWGIGMEIDTNVRREEVERQVRELMEGEKGKKMKSKAMEWKEKAGEAAGPGGSSFLATDESNAHPTYKRNLLELEETEYTDVFGRARWPGAPQRVLKTPFFAQLTTLPIDENETNQPIIGHSTIHDMEGYCFQIVLKLYVDNFRSVLHQHCQLRIQLIDVHVQQEKDIRRLAGTVLNAGNG</sequence>
<evidence type="ECO:0000313" key="8">
    <source>
        <dbReference type="Proteomes" id="UP000823749"/>
    </source>
</evidence>
<dbReference type="FunFam" id="3.40.50.2000:FF:000065">
    <property type="entry name" value="Glycosyltransferase"/>
    <property type="match status" value="1"/>
</dbReference>
<keyword evidence="4" id="KW-0284">Flavonoid biosynthesis</keyword>
<evidence type="ECO:0000256" key="6">
    <source>
        <dbReference type="RuleBase" id="RU362057"/>
    </source>
</evidence>
<dbReference type="Gene3D" id="3.20.20.70">
    <property type="entry name" value="Aldolase class I"/>
    <property type="match status" value="1"/>
</dbReference>
<keyword evidence="2 5" id="KW-0328">Glycosyltransferase</keyword>
<keyword evidence="3 5" id="KW-0808">Transferase</keyword>
<dbReference type="EMBL" id="JACTNZ010000011">
    <property type="protein sequence ID" value="KAG5526032.1"/>
    <property type="molecule type" value="Genomic_DNA"/>
</dbReference>
<dbReference type="Pfam" id="PF00201">
    <property type="entry name" value="UDPGT"/>
    <property type="match status" value="1"/>
</dbReference>
<evidence type="ECO:0000256" key="4">
    <source>
        <dbReference type="ARBA" id="ARBA00023241"/>
    </source>
</evidence>
<comment type="similarity">
    <text evidence="1 5">Belongs to the UDP-glycosyltransferase family.</text>
</comment>
<evidence type="ECO:0000256" key="2">
    <source>
        <dbReference type="ARBA" id="ARBA00022676"/>
    </source>
</evidence>
<dbReference type="CDD" id="cd03784">
    <property type="entry name" value="GT1_Gtf-like"/>
    <property type="match status" value="1"/>
</dbReference>
<dbReference type="PROSITE" id="PS00375">
    <property type="entry name" value="UDPGT"/>
    <property type="match status" value="1"/>
</dbReference>
<dbReference type="InterPro" id="IPR013785">
    <property type="entry name" value="Aldolase_TIM"/>
</dbReference>
<dbReference type="Gene3D" id="3.40.50.2000">
    <property type="entry name" value="Glycogen Phosphorylase B"/>
    <property type="match status" value="2"/>
</dbReference>
<evidence type="ECO:0000313" key="7">
    <source>
        <dbReference type="EMBL" id="KAG5526032.1"/>
    </source>
</evidence>